<keyword evidence="1" id="KW-0812">Transmembrane</keyword>
<proteinExistence type="predicted"/>
<reference evidence="2 3" key="1">
    <citation type="submission" date="2011-12" db="EMBL/GenBank/DDBJ databases">
        <title>Complete sequence of Mycobacterium rhodesiae NBB3.</title>
        <authorList>
            <consortium name="US DOE Joint Genome Institute"/>
            <person name="Lucas S."/>
            <person name="Han J."/>
            <person name="Lapidus A."/>
            <person name="Cheng J.-F."/>
            <person name="Goodwin L."/>
            <person name="Pitluck S."/>
            <person name="Peters L."/>
            <person name="Mikhailova N."/>
            <person name="Gu W."/>
            <person name="Detter J.C."/>
            <person name="Han C."/>
            <person name="Tapia R."/>
            <person name="Land M."/>
            <person name="Hauser L."/>
            <person name="Kyrpides N."/>
            <person name="Ivanova N."/>
            <person name="Pagani I."/>
            <person name="Mattes T."/>
            <person name="Holmes A."/>
            <person name="Rutledge P."/>
            <person name="Paulsen I."/>
            <person name="Coleman N."/>
            <person name="Woyke T."/>
        </authorList>
    </citation>
    <scope>NUCLEOTIDE SEQUENCE [LARGE SCALE GENOMIC DNA]</scope>
    <source>
        <strain evidence="2 3">NBB3</strain>
    </source>
</reference>
<dbReference type="EMBL" id="CP003169">
    <property type="protein sequence ID" value="AEV74161.1"/>
    <property type="molecule type" value="Genomic_DNA"/>
</dbReference>
<dbReference type="AlphaFoldDB" id="G8RUE4"/>
<dbReference type="HOGENOM" id="CLU_144608_1_0_11"/>
<feature type="transmembrane region" description="Helical" evidence="1">
    <location>
        <begin position="28"/>
        <end position="50"/>
    </location>
</feature>
<evidence type="ECO:0000313" key="2">
    <source>
        <dbReference type="EMBL" id="AEV74161.1"/>
    </source>
</evidence>
<name>G8RUE4_MYCRN</name>
<evidence type="ECO:0000256" key="1">
    <source>
        <dbReference type="SAM" id="Phobius"/>
    </source>
</evidence>
<dbReference type="KEGG" id="mrh:MycrhN_3643"/>
<evidence type="ECO:0008006" key="4">
    <source>
        <dbReference type="Google" id="ProtNLM"/>
    </source>
</evidence>
<feature type="transmembrane region" description="Helical" evidence="1">
    <location>
        <begin position="56"/>
        <end position="77"/>
    </location>
</feature>
<dbReference type="eggNOG" id="ENOG5031QBU">
    <property type="taxonomic scope" value="Bacteria"/>
</dbReference>
<keyword evidence="3" id="KW-1185">Reference proteome</keyword>
<dbReference type="PATRIC" id="fig|710685.3.peg.3653"/>
<gene>
    <name evidence="2" type="ordered locus">MycrhN_3643</name>
</gene>
<dbReference type="STRING" id="710685.MycrhN_3643"/>
<dbReference type="Proteomes" id="UP000005442">
    <property type="component" value="Chromosome"/>
</dbReference>
<organism evidence="2 3">
    <name type="scientific">Mycolicibacterium rhodesiae (strain NBB3)</name>
    <name type="common">Mycobacterium rhodesiae</name>
    <dbReference type="NCBI Taxonomy" id="710685"/>
    <lineage>
        <taxon>Bacteria</taxon>
        <taxon>Bacillati</taxon>
        <taxon>Actinomycetota</taxon>
        <taxon>Actinomycetes</taxon>
        <taxon>Mycobacteriales</taxon>
        <taxon>Mycobacteriaceae</taxon>
        <taxon>Mycolicibacterium</taxon>
    </lineage>
</organism>
<protein>
    <recommendedName>
        <fullName evidence="4">Facilitated glucose transporter</fullName>
    </recommendedName>
</protein>
<evidence type="ECO:0000313" key="3">
    <source>
        <dbReference type="Proteomes" id="UP000005442"/>
    </source>
</evidence>
<accession>G8RUE4</accession>
<keyword evidence="1" id="KW-1133">Transmembrane helix</keyword>
<feature type="transmembrane region" description="Helical" evidence="1">
    <location>
        <begin position="117"/>
        <end position="141"/>
    </location>
</feature>
<sequence length="143" mass="15367">MGPRFARRRDRQHPDLSSSFTGADFRRVTVLTLLAIDGVLCAILASFFLPIHIGTIPFPVSALLAGLVNAALVWAALHWTSSPRAAALPLLTWLLTVAVLSLRERPGDDIVFDGPGVMAYAALLLLALGTLPPAAVLWRYVNA</sequence>
<feature type="transmembrane region" description="Helical" evidence="1">
    <location>
        <begin position="84"/>
        <end position="102"/>
    </location>
</feature>
<keyword evidence="1" id="KW-0472">Membrane</keyword>
<dbReference type="RefSeq" id="WP_014211917.1">
    <property type="nucleotide sequence ID" value="NC_016604.1"/>
</dbReference>